<evidence type="ECO:0000256" key="1">
    <source>
        <dbReference type="ARBA" id="ARBA00009589"/>
    </source>
</evidence>
<evidence type="ECO:0000256" key="4">
    <source>
        <dbReference type="ARBA" id="ARBA00022842"/>
    </source>
</evidence>
<organism evidence="6">
    <name type="scientific">Hexamita inflata</name>
    <dbReference type="NCBI Taxonomy" id="28002"/>
    <lineage>
        <taxon>Eukaryota</taxon>
        <taxon>Metamonada</taxon>
        <taxon>Diplomonadida</taxon>
        <taxon>Hexamitidae</taxon>
        <taxon>Hexamitinae</taxon>
        <taxon>Hexamita</taxon>
    </lineage>
</organism>
<dbReference type="Gene3D" id="3.40.50.1000">
    <property type="entry name" value="HAD superfamily/HAD-like"/>
    <property type="match status" value="1"/>
</dbReference>
<name>A0AA86RBX8_9EUKA</name>
<dbReference type="NCBIfam" id="TIGR02244">
    <property type="entry name" value="HAD-IG-Ncltidse"/>
    <property type="match status" value="1"/>
</dbReference>
<evidence type="ECO:0000313" key="7">
    <source>
        <dbReference type="EMBL" id="CAL6080402.1"/>
    </source>
</evidence>
<evidence type="ECO:0000313" key="9">
    <source>
        <dbReference type="Proteomes" id="UP001642409"/>
    </source>
</evidence>
<keyword evidence="3" id="KW-0378">Hydrolase</keyword>
<evidence type="ECO:0000256" key="3">
    <source>
        <dbReference type="ARBA" id="ARBA00022801"/>
    </source>
</evidence>
<reference evidence="7 9" key="2">
    <citation type="submission" date="2024-07" db="EMBL/GenBank/DDBJ databases">
        <authorList>
            <person name="Akdeniz Z."/>
        </authorList>
    </citation>
    <scope>NUCLEOTIDE SEQUENCE [LARGE SCALE GENOMIC DNA]</scope>
</reference>
<gene>
    <name evidence="5" type="ORF">HINF_LOCUS12126</name>
    <name evidence="6" type="ORF">HINF_LOCUS59458</name>
    <name evidence="7" type="ORF">HINF_LOCUS59849</name>
    <name evidence="8" type="ORF">HINF_LOCUS72024</name>
</gene>
<evidence type="ECO:0000313" key="5">
    <source>
        <dbReference type="EMBL" id="CAI9924481.1"/>
    </source>
</evidence>
<dbReference type="Proteomes" id="UP001642409">
    <property type="component" value="Unassembled WGS sequence"/>
</dbReference>
<protein>
    <submittedName>
        <fullName evidence="6">5'-nucleotidase</fullName>
    </submittedName>
</protein>
<dbReference type="InterPro" id="IPR023214">
    <property type="entry name" value="HAD_sf"/>
</dbReference>
<dbReference type="PANTHER" id="PTHR12103:SF15">
    <property type="entry name" value="CYTOSOLIC PURINE 5'-NUCLEOTIDASE"/>
    <property type="match status" value="1"/>
</dbReference>
<dbReference type="EMBL" id="CAXDID020000346">
    <property type="protein sequence ID" value="CAL6080402.1"/>
    <property type="molecule type" value="Genomic_DNA"/>
</dbReference>
<sequence length="557" mass="64814">MSNMNEGEQITIRPSESSLAILHYRETDERVFVNKTVDFARIKAVGFDMDYTIAPYNEEYEKLQFELTIKNLINLYRYPEEIKQIEYDPNFGVKGLFLDTLLGNILKIDQFGYIHVALHGKQKLTVQQIQNCYKDKTIPIQVLEQNERYYLQSTAFAAPLITLYASLIEYFEDKQALRDPLNSKQKVNLQYDSPENINEHQLNYENLFDDVNKALYLIHGAKAELKQITQQNPEKYIIRSPELGDLLANLKKADKVLFLLTNSGYEYTSAVLEYLLGDKYRKFFDYIIVDANKPSFFTGNAAFREVQDGKLLFTSIGKSLDKNKIYANGNQQDFVKFLQMRPKDMLYCGDHITGDTGATRNQQQRTLYICPEIKKEINIMHENKKLYNQLSEHEKERNALQVLCCQQEQFIQFQDKPKKLVEVQQKIDATTKTIDEKFNSNFGSIFTTTWGKTWLGQYLQENSDLYTGELVNLINYPPYYIFNQNYDSELPHMETINVHVDQQKVKKTDIQLHSVGLDTREIKDSLVNQVTMSLKDYQKVMTNEDSETESSKAVLGE</sequence>
<dbReference type="InterPro" id="IPR036412">
    <property type="entry name" value="HAD-like_sf"/>
</dbReference>
<reference evidence="6" key="1">
    <citation type="submission" date="2023-06" db="EMBL/GenBank/DDBJ databases">
        <authorList>
            <person name="Kurt Z."/>
        </authorList>
    </citation>
    <scope>NUCLEOTIDE SEQUENCE</scope>
</reference>
<evidence type="ECO:0000313" key="8">
    <source>
        <dbReference type="EMBL" id="CAL6103186.1"/>
    </source>
</evidence>
<dbReference type="EMBL" id="CAXDID020000563">
    <property type="protein sequence ID" value="CAL6103186.1"/>
    <property type="molecule type" value="Genomic_DNA"/>
</dbReference>
<evidence type="ECO:0000313" key="6">
    <source>
        <dbReference type="EMBL" id="CAI9971813.1"/>
    </source>
</evidence>
<dbReference type="EMBL" id="CATOUU010001098">
    <property type="protein sequence ID" value="CAI9971813.1"/>
    <property type="molecule type" value="Genomic_DNA"/>
</dbReference>
<dbReference type="SUPFAM" id="SSF56784">
    <property type="entry name" value="HAD-like"/>
    <property type="match status" value="1"/>
</dbReference>
<comment type="caution">
    <text evidence="6">The sequence shown here is derived from an EMBL/GenBank/DDBJ whole genome shotgun (WGS) entry which is preliminary data.</text>
</comment>
<keyword evidence="4" id="KW-0460">Magnesium</keyword>
<accession>A0AA86RBX8</accession>
<dbReference type="AlphaFoldDB" id="A0AA86RBX8"/>
<comment type="similarity">
    <text evidence="1">Belongs to the 5'(3')-deoxyribonucleotidase family.</text>
</comment>
<proteinExistence type="inferred from homology"/>
<dbReference type="GO" id="GO:0046872">
    <property type="term" value="F:metal ion binding"/>
    <property type="evidence" value="ECO:0007669"/>
    <property type="project" value="UniProtKB-KW"/>
</dbReference>
<keyword evidence="2" id="KW-0479">Metal-binding</keyword>
<dbReference type="PANTHER" id="PTHR12103">
    <property type="entry name" value="5'-NUCLEOTIDASE DOMAIN-CONTAINING"/>
    <property type="match status" value="1"/>
</dbReference>
<dbReference type="InterPro" id="IPR008380">
    <property type="entry name" value="HAD-SF_hydro_IG_5-nucl"/>
</dbReference>
<dbReference type="EMBL" id="CATOUU010000314">
    <property type="protein sequence ID" value="CAI9924481.1"/>
    <property type="molecule type" value="Genomic_DNA"/>
</dbReference>
<dbReference type="Pfam" id="PF05761">
    <property type="entry name" value="5_nucleotid"/>
    <property type="match status" value="1"/>
</dbReference>
<dbReference type="GO" id="GO:0008253">
    <property type="term" value="F:5'-nucleotidase activity"/>
    <property type="evidence" value="ECO:0007669"/>
    <property type="project" value="TreeGrafter"/>
</dbReference>
<evidence type="ECO:0000256" key="2">
    <source>
        <dbReference type="ARBA" id="ARBA00022723"/>
    </source>
</evidence>
<keyword evidence="9" id="KW-1185">Reference proteome</keyword>